<dbReference type="NCBIfam" id="TIGR00041">
    <property type="entry name" value="DTMP_kinase"/>
    <property type="match status" value="1"/>
</dbReference>
<dbReference type="Pfam" id="PF02223">
    <property type="entry name" value="Thymidylate_kin"/>
    <property type="match status" value="1"/>
</dbReference>
<proteinExistence type="inferred from homology"/>
<dbReference type="InterPro" id="IPR039430">
    <property type="entry name" value="Thymidylate_kin-like_dom"/>
</dbReference>
<dbReference type="SUPFAM" id="SSF52540">
    <property type="entry name" value="P-loop containing nucleoside triphosphate hydrolases"/>
    <property type="match status" value="1"/>
</dbReference>
<dbReference type="STRING" id="1434232.MAIT1_03407"/>
<dbReference type="Gene3D" id="3.40.50.300">
    <property type="entry name" value="P-loop containing nucleotide triphosphate hydrolases"/>
    <property type="match status" value="1"/>
</dbReference>
<dbReference type="GO" id="GO:0006227">
    <property type="term" value="P:dUDP biosynthetic process"/>
    <property type="evidence" value="ECO:0007669"/>
    <property type="project" value="TreeGrafter"/>
</dbReference>
<dbReference type="CDD" id="cd01672">
    <property type="entry name" value="TMPK"/>
    <property type="match status" value="1"/>
</dbReference>
<protein>
    <recommendedName>
        <fullName evidence="3 12">Thymidylate kinase</fullName>
        <ecNumber evidence="2 12">2.7.4.9</ecNumber>
    </recommendedName>
    <alternativeName>
        <fullName evidence="9 12">dTMP kinase</fullName>
    </alternativeName>
</protein>
<evidence type="ECO:0000256" key="7">
    <source>
        <dbReference type="ARBA" id="ARBA00022777"/>
    </source>
</evidence>
<keyword evidence="6 12" id="KW-0547">Nucleotide-binding</keyword>
<organism evidence="14 15">
    <name type="scientific">Magnetofaba australis IT-1</name>
    <dbReference type="NCBI Taxonomy" id="1434232"/>
    <lineage>
        <taxon>Bacteria</taxon>
        <taxon>Pseudomonadati</taxon>
        <taxon>Pseudomonadota</taxon>
        <taxon>Magnetococcia</taxon>
        <taxon>Magnetococcales</taxon>
        <taxon>Magnetococcaceae</taxon>
        <taxon>Magnetofaba</taxon>
    </lineage>
</organism>
<comment type="catalytic activity">
    <reaction evidence="10 12">
        <text>dTMP + ATP = dTDP + ADP</text>
        <dbReference type="Rhea" id="RHEA:13517"/>
        <dbReference type="ChEBI" id="CHEBI:30616"/>
        <dbReference type="ChEBI" id="CHEBI:58369"/>
        <dbReference type="ChEBI" id="CHEBI:63528"/>
        <dbReference type="ChEBI" id="CHEBI:456216"/>
        <dbReference type="EC" id="2.7.4.9"/>
    </reaction>
</comment>
<comment type="function">
    <text evidence="11 12">Phosphorylation of dTMP to form dTDP in both de novo and salvage pathways of dTTP synthesis.</text>
</comment>
<evidence type="ECO:0000256" key="9">
    <source>
        <dbReference type="ARBA" id="ARBA00029962"/>
    </source>
</evidence>
<feature type="binding site" evidence="12">
    <location>
        <begin position="17"/>
        <end position="24"/>
    </location>
    <ligand>
        <name>ATP</name>
        <dbReference type="ChEBI" id="CHEBI:30616"/>
    </ligand>
</feature>
<dbReference type="GO" id="GO:0004798">
    <property type="term" value="F:dTMP kinase activity"/>
    <property type="evidence" value="ECO:0007669"/>
    <property type="project" value="UniProtKB-UniRule"/>
</dbReference>
<dbReference type="HAMAP" id="MF_00165">
    <property type="entry name" value="Thymidylate_kinase"/>
    <property type="match status" value="1"/>
</dbReference>
<evidence type="ECO:0000256" key="4">
    <source>
        <dbReference type="ARBA" id="ARBA00022679"/>
    </source>
</evidence>
<evidence type="ECO:0000256" key="2">
    <source>
        <dbReference type="ARBA" id="ARBA00012980"/>
    </source>
</evidence>
<dbReference type="PANTHER" id="PTHR10344">
    <property type="entry name" value="THYMIDYLATE KINASE"/>
    <property type="match status" value="1"/>
</dbReference>
<evidence type="ECO:0000256" key="10">
    <source>
        <dbReference type="ARBA" id="ARBA00048743"/>
    </source>
</evidence>
<evidence type="ECO:0000256" key="1">
    <source>
        <dbReference type="ARBA" id="ARBA00009776"/>
    </source>
</evidence>
<keyword evidence="8 12" id="KW-0067">ATP-binding</keyword>
<evidence type="ECO:0000259" key="13">
    <source>
        <dbReference type="Pfam" id="PF02223"/>
    </source>
</evidence>
<reference evidence="14 15" key="1">
    <citation type="journal article" date="2016" name="BMC Genomics">
        <title>Combined genomic and structural analyses of a cultured magnetotactic bacterium reveals its niche adaptation to a dynamic environment.</title>
        <authorList>
            <person name="Araujo A.C."/>
            <person name="Morillo V."/>
            <person name="Cypriano J."/>
            <person name="Teixeira L.C."/>
            <person name="Leao P."/>
            <person name="Lyra S."/>
            <person name="Almeida L.G."/>
            <person name="Bazylinski D.A."/>
            <person name="Vasconcellos A.T."/>
            <person name="Abreu F."/>
            <person name="Lins U."/>
        </authorList>
    </citation>
    <scope>NUCLEOTIDE SEQUENCE [LARGE SCALE GENOMIC DNA]</scope>
    <source>
        <strain evidence="14 15">IT-1</strain>
    </source>
</reference>
<dbReference type="PROSITE" id="PS01331">
    <property type="entry name" value="THYMIDYLATE_KINASE"/>
    <property type="match status" value="1"/>
</dbReference>
<dbReference type="InterPro" id="IPR018095">
    <property type="entry name" value="Thymidylate_kin_CS"/>
</dbReference>
<dbReference type="EMBL" id="LVJN01000018">
    <property type="protein sequence ID" value="OSM05242.1"/>
    <property type="molecule type" value="Genomic_DNA"/>
</dbReference>
<dbReference type="OrthoDB" id="9774907at2"/>
<comment type="caution">
    <text evidence="14">The sequence shown here is derived from an EMBL/GenBank/DDBJ whole genome shotgun (WGS) entry which is preliminary data.</text>
</comment>
<dbReference type="GO" id="GO:0006233">
    <property type="term" value="P:dTDP biosynthetic process"/>
    <property type="evidence" value="ECO:0007669"/>
    <property type="project" value="InterPro"/>
</dbReference>
<evidence type="ECO:0000313" key="14">
    <source>
        <dbReference type="EMBL" id="OSM05242.1"/>
    </source>
</evidence>
<dbReference type="InterPro" id="IPR027417">
    <property type="entry name" value="P-loop_NTPase"/>
</dbReference>
<dbReference type="Proteomes" id="UP000194003">
    <property type="component" value="Unassembled WGS sequence"/>
</dbReference>
<dbReference type="PANTHER" id="PTHR10344:SF4">
    <property type="entry name" value="UMP-CMP KINASE 2, MITOCHONDRIAL"/>
    <property type="match status" value="1"/>
</dbReference>
<evidence type="ECO:0000256" key="11">
    <source>
        <dbReference type="ARBA" id="ARBA00057735"/>
    </source>
</evidence>
<sequence>MNAAPHTARGRFITFEGGEGAGKSTQIQRLASRLDAMGVATLITREPGGCDLAEQIRALLVQGDPGGMEPVTELFLVLAARRQHVMRVIQPALEAGKWVLCDRFHDSTLAYQGAGRNLAGARLDSAEQWARDDLTPDLTLFLDLPSEIGLQRSRARGDAEQRFEKERETFHHSVREAFRQRALSEPGRMRVVDASLSIDALSERIWELTGDVRNAV</sequence>
<dbReference type="FunFam" id="3.40.50.300:FF:000225">
    <property type="entry name" value="Thymidylate kinase"/>
    <property type="match status" value="1"/>
</dbReference>
<feature type="domain" description="Thymidylate kinase-like" evidence="13">
    <location>
        <begin position="15"/>
        <end position="205"/>
    </location>
</feature>
<name>A0A1Y2K6E4_9PROT</name>
<keyword evidence="7 12" id="KW-0418">Kinase</keyword>
<evidence type="ECO:0000256" key="6">
    <source>
        <dbReference type="ARBA" id="ARBA00022741"/>
    </source>
</evidence>
<comment type="similarity">
    <text evidence="1 12">Belongs to the thymidylate kinase family.</text>
</comment>
<keyword evidence="5 12" id="KW-0545">Nucleotide biosynthesis</keyword>
<evidence type="ECO:0000256" key="12">
    <source>
        <dbReference type="HAMAP-Rule" id="MF_00165"/>
    </source>
</evidence>
<keyword evidence="4 12" id="KW-0808">Transferase</keyword>
<evidence type="ECO:0000256" key="5">
    <source>
        <dbReference type="ARBA" id="ARBA00022727"/>
    </source>
</evidence>
<dbReference type="InterPro" id="IPR018094">
    <property type="entry name" value="Thymidylate_kinase"/>
</dbReference>
<evidence type="ECO:0000256" key="8">
    <source>
        <dbReference type="ARBA" id="ARBA00022840"/>
    </source>
</evidence>
<dbReference type="EC" id="2.7.4.9" evidence="2 12"/>
<dbReference type="RefSeq" id="WP_085441867.1">
    <property type="nucleotide sequence ID" value="NZ_LVJN01000018.1"/>
</dbReference>
<gene>
    <name evidence="12" type="primary">tmk</name>
    <name evidence="14" type="ORF">MAIT1_03407</name>
</gene>
<dbReference type="GO" id="GO:0006235">
    <property type="term" value="P:dTTP biosynthetic process"/>
    <property type="evidence" value="ECO:0007669"/>
    <property type="project" value="UniProtKB-UniRule"/>
</dbReference>
<dbReference type="GO" id="GO:0005829">
    <property type="term" value="C:cytosol"/>
    <property type="evidence" value="ECO:0007669"/>
    <property type="project" value="TreeGrafter"/>
</dbReference>
<evidence type="ECO:0000313" key="15">
    <source>
        <dbReference type="Proteomes" id="UP000194003"/>
    </source>
</evidence>
<dbReference type="AlphaFoldDB" id="A0A1Y2K6E4"/>
<keyword evidence="15" id="KW-1185">Reference proteome</keyword>
<evidence type="ECO:0000256" key="3">
    <source>
        <dbReference type="ARBA" id="ARBA00017144"/>
    </source>
</evidence>
<accession>A0A1Y2K6E4</accession>
<dbReference type="GO" id="GO:0005524">
    <property type="term" value="F:ATP binding"/>
    <property type="evidence" value="ECO:0007669"/>
    <property type="project" value="UniProtKB-UniRule"/>
</dbReference>